<evidence type="ECO:0000313" key="1">
    <source>
        <dbReference type="EMBL" id="KOO30182.1"/>
    </source>
</evidence>
<gene>
    <name evidence="1" type="ORF">Ctob_007389</name>
</gene>
<accession>A0A0M0JV03</accession>
<dbReference type="PANTHER" id="PTHR35899">
    <property type="entry name" value="PAPAIN FAMILY CYSTEINE PROTEASE DOMAIN CONTAINING PROTEIN"/>
    <property type="match status" value="1"/>
</dbReference>
<dbReference type="AlphaFoldDB" id="A0A0M0JV03"/>
<dbReference type="Proteomes" id="UP000037460">
    <property type="component" value="Unassembled WGS sequence"/>
</dbReference>
<keyword evidence="2" id="KW-1185">Reference proteome</keyword>
<name>A0A0M0JV03_9EUKA</name>
<protein>
    <submittedName>
        <fullName evidence="1">Uncharacterized protein</fullName>
    </submittedName>
</protein>
<organism evidence="1 2">
    <name type="scientific">Chrysochromulina tobinii</name>
    <dbReference type="NCBI Taxonomy" id="1460289"/>
    <lineage>
        <taxon>Eukaryota</taxon>
        <taxon>Haptista</taxon>
        <taxon>Haptophyta</taxon>
        <taxon>Prymnesiophyceae</taxon>
        <taxon>Prymnesiales</taxon>
        <taxon>Chrysochromulinaceae</taxon>
        <taxon>Chrysochromulina</taxon>
    </lineage>
</organism>
<dbReference type="EMBL" id="JWZX01002271">
    <property type="protein sequence ID" value="KOO30182.1"/>
    <property type="molecule type" value="Genomic_DNA"/>
</dbReference>
<comment type="caution">
    <text evidence="1">The sequence shown here is derived from an EMBL/GenBank/DDBJ whole genome shotgun (WGS) entry which is preliminary data.</text>
</comment>
<dbReference type="PANTHER" id="PTHR35899:SF1">
    <property type="entry name" value="PEPTIDASE C1A PAPAIN C-TERMINAL DOMAIN-CONTAINING PROTEIN"/>
    <property type="match status" value="1"/>
</dbReference>
<reference evidence="2" key="1">
    <citation type="journal article" date="2015" name="PLoS Genet.">
        <title>Genome Sequence and Transcriptome Analyses of Chrysochromulina tobin: Metabolic Tools for Enhanced Algal Fitness in the Prominent Order Prymnesiales (Haptophyceae).</title>
        <authorList>
            <person name="Hovde B.T."/>
            <person name="Deodato C.R."/>
            <person name="Hunsperger H.M."/>
            <person name="Ryken S.A."/>
            <person name="Yost W."/>
            <person name="Jha R.K."/>
            <person name="Patterson J."/>
            <person name="Monnat R.J. Jr."/>
            <person name="Barlow S.B."/>
            <person name="Starkenburg S.R."/>
            <person name="Cattolico R.A."/>
        </authorList>
    </citation>
    <scope>NUCLEOTIDE SEQUENCE</scope>
    <source>
        <strain evidence="2">CCMP291</strain>
    </source>
</reference>
<proteinExistence type="predicted"/>
<sequence>MCPAESDSEGNIWWGNTTEGADERMLFFFEALGQYGALPASVCPYSKNKLNEKQCEGLDEKRRTNPLQFNVTRADSFYESLDIKDALLEKQQPLTLGITMAWNKVRNSWSDGLGLAHASKGRGSHSYLYYMRAISDGDESLVCPNPHSPRSWPTCDELDKCLGDGVAIAGARAFGGVRLLECIDNGGYLIPGLCEKGKLYFMSSLVEWDTGADRAGLFIGCFLRADNSTGTIGTEVCAPPLLLDDIATLFTPEGVEHGKLPRNQPSQCGFNFIPYKLIDETQSRFGGLESTSFDIEWSQSSYLSQKDVAGVGVERADGRELDYKLVEKSLKPMPIIGKQTGAMWVNPLAPTPTPGPE</sequence>
<evidence type="ECO:0000313" key="2">
    <source>
        <dbReference type="Proteomes" id="UP000037460"/>
    </source>
</evidence>